<protein>
    <recommendedName>
        <fullName evidence="10">Sugar transporter</fullName>
    </recommendedName>
</protein>
<dbReference type="SUPFAM" id="SSF103473">
    <property type="entry name" value="MFS general substrate transporter"/>
    <property type="match status" value="1"/>
</dbReference>
<evidence type="ECO:0000256" key="7">
    <source>
        <dbReference type="SAM" id="Phobius"/>
    </source>
</evidence>
<sequence>MSTTSLQAKLGKEKELQASLQLLRGKNVDISQEAAEIVDYTENFQLQQHSKSSILDLFQKRYVHSLIVGLGLMALQQFGGATTIAYYAGSIFVNAGFSSSIGTISMAIIQIPATAFSVVLTDKLGRWPLLMVSAAGMCLSSFLVGLAFFFQDLHLLKELTPILVLIGILVDCVTYSLGMGGLPCVIMSEIFPINVKGTGGSLVT</sequence>
<evidence type="ECO:0000313" key="9">
    <source>
        <dbReference type="Proteomes" id="UP000594261"/>
    </source>
</evidence>
<feature type="transmembrane region" description="Helical" evidence="7">
    <location>
        <begin position="127"/>
        <end position="150"/>
    </location>
</feature>
<comment type="similarity">
    <text evidence="2">Belongs to the major facilitator superfamily. Sugar transporter (TC 2.A.1.1) family.</text>
</comment>
<dbReference type="InParanoid" id="A0A7N2L302"/>
<keyword evidence="6 7" id="KW-0472">Membrane</keyword>
<dbReference type="AlphaFoldDB" id="A0A7N2L302"/>
<evidence type="ECO:0000256" key="5">
    <source>
        <dbReference type="ARBA" id="ARBA00022989"/>
    </source>
</evidence>
<keyword evidence="3" id="KW-0762">Sugar transport</keyword>
<dbReference type="InterPro" id="IPR050549">
    <property type="entry name" value="MFS_Trehalose_Transporter"/>
</dbReference>
<reference evidence="8 9" key="1">
    <citation type="journal article" date="2016" name="G3 (Bethesda)">
        <title>First Draft Assembly and Annotation of the Genome of a California Endemic Oak Quercus lobata Nee (Fagaceae).</title>
        <authorList>
            <person name="Sork V.L."/>
            <person name="Fitz-Gibbon S.T."/>
            <person name="Puiu D."/>
            <person name="Crepeau M."/>
            <person name="Gugger P.F."/>
            <person name="Sherman R."/>
            <person name="Stevens K."/>
            <person name="Langley C.H."/>
            <person name="Pellegrini M."/>
            <person name="Salzberg S.L."/>
        </authorList>
    </citation>
    <scope>NUCLEOTIDE SEQUENCE [LARGE SCALE GENOMIC DNA]</scope>
    <source>
        <strain evidence="8 9">cv. SW786</strain>
    </source>
</reference>
<dbReference type="PANTHER" id="PTHR48021:SF25">
    <property type="entry name" value="SUGAR TRANSPORTER ERD6-LIKE 5"/>
    <property type="match status" value="1"/>
</dbReference>
<feature type="transmembrane region" description="Helical" evidence="7">
    <location>
        <begin position="66"/>
        <end position="88"/>
    </location>
</feature>
<dbReference type="OMA" id="IGRRWIV"/>
<dbReference type="PANTHER" id="PTHR48021">
    <property type="match status" value="1"/>
</dbReference>
<dbReference type="GO" id="GO:0022857">
    <property type="term" value="F:transmembrane transporter activity"/>
    <property type="evidence" value="ECO:0007669"/>
    <property type="project" value="InterPro"/>
</dbReference>
<keyword evidence="9" id="KW-1185">Reference proteome</keyword>
<keyword evidence="5 7" id="KW-1133">Transmembrane helix</keyword>
<dbReference type="InterPro" id="IPR005828">
    <property type="entry name" value="MFS_sugar_transport-like"/>
</dbReference>
<dbReference type="Proteomes" id="UP000594261">
    <property type="component" value="Chromosome 3"/>
</dbReference>
<dbReference type="Pfam" id="PF00083">
    <property type="entry name" value="Sugar_tr"/>
    <property type="match status" value="1"/>
</dbReference>
<dbReference type="InterPro" id="IPR036259">
    <property type="entry name" value="MFS_trans_sf"/>
</dbReference>
<feature type="transmembrane region" description="Helical" evidence="7">
    <location>
        <begin position="162"/>
        <end position="186"/>
    </location>
</feature>
<organism evidence="8 9">
    <name type="scientific">Quercus lobata</name>
    <name type="common">Valley oak</name>
    <dbReference type="NCBI Taxonomy" id="97700"/>
    <lineage>
        <taxon>Eukaryota</taxon>
        <taxon>Viridiplantae</taxon>
        <taxon>Streptophyta</taxon>
        <taxon>Embryophyta</taxon>
        <taxon>Tracheophyta</taxon>
        <taxon>Spermatophyta</taxon>
        <taxon>Magnoliopsida</taxon>
        <taxon>eudicotyledons</taxon>
        <taxon>Gunneridae</taxon>
        <taxon>Pentapetalae</taxon>
        <taxon>rosids</taxon>
        <taxon>fabids</taxon>
        <taxon>Fagales</taxon>
        <taxon>Fagaceae</taxon>
        <taxon>Quercus</taxon>
    </lineage>
</organism>
<evidence type="ECO:0000256" key="3">
    <source>
        <dbReference type="ARBA" id="ARBA00022597"/>
    </source>
</evidence>
<proteinExistence type="inferred from homology"/>
<reference evidence="8" key="2">
    <citation type="submission" date="2021-01" db="UniProtKB">
        <authorList>
            <consortium name="EnsemblPlants"/>
        </authorList>
    </citation>
    <scope>IDENTIFICATION</scope>
</reference>
<keyword evidence="3" id="KW-0813">Transport</keyword>
<comment type="subcellular location">
    <subcellularLocation>
        <location evidence="1">Membrane</location>
    </subcellularLocation>
</comment>
<accession>A0A7N2L302</accession>
<evidence type="ECO:0000256" key="4">
    <source>
        <dbReference type="ARBA" id="ARBA00022692"/>
    </source>
</evidence>
<dbReference type="Gramene" id="QL03p003937:mrna">
    <property type="protein sequence ID" value="QL03p003937:mrna"/>
    <property type="gene ID" value="QL03p003937"/>
</dbReference>
<dbReference type="EMBL" id="LRBV02000003">
    <property type="status" value="NOT_ANNOTATED_CDS"/>
    <property type="molecule type" value="Genomic_DNA"/>
</dbReference>
<evidence type="ECO:0000256" key="1">
    <source>
        <dbReference type="ARBA" id="ARBA00004370"/>
    </source>
</evidence>
<evidence type="ECO:0000256" key="6">
    <source>
        <dbReference type="ARBA" id="ARBA00023136"/>
    </source>
</evidence>
<dbReference type="Gene3D" id="1.20.1250.20">
    <property type="entry name" value="MFS general substrate transporter like domains"/>
    <property type="match status" value="1"/>
</dbReference>
<feature type="transmembrane region" description="Helical" evidence="7">
    <location>
        <begin position="100"/>
        <end position="120"/>
    </location>
</feature>
<keyword evidence="4 7" id="KW-0812">Transmembrane</keyword>
<evidence type="ECO:0000313" key="8">
    <source>
        <dbReference type="EnsemblPlants" id="QL03p003937:mrna"/>
    </source>
</evidence>
<dbReference type="GO" id="GO:0016020">
    <property type="term" value="C:membrane"/>
    <property type="evidence" value="ECO:0007669"/>
    <property type="project" value="UniProtKB-SubCell"/>
</dbReference>
<evidence type="ECO:0008006" key="10">
    <source>
        <dbReference type="Google" id="ProtNLM"/>
    </source>
</evidence>
<dbReference type="EnsemblPlants" id="QL03p003937:mrna">
    <property type="protein sequence ID" value="QL03p003937:mrna"/>
    <property type="gene ID" value="QL03p003937"/>
</dbReference>
<evidence type="ECO:0000256" key="2">
    <source>
        <dbReference type="ARBA" id="ARBA00010992"/>
    </source>
</evidence>
<name>A0A7N2L302_QUELO</name>